<dbReference type="Pfam" id="PF03810">
    <property type="entry name" value="IBN_N"/>
    <property type="match status" value="1"/>
</dbReference>
<dbReference type="SMART" id="SM00913">
    <property type="entry name" value="IBN_N"/>
    <property type="match status" value="1"/>
</dbReference>
<evidence type="ECO:0000259" key="9">
    <source>
        <dbReference type="PROSITE" id="PS50166"/>
    </source>
</evidence>
<dbReference type="PANTHER" id="PTHR10527">
    <property type="entry name" value="IMPORTIN BETA"/>
    <property type="match status" value="1"/>
</dbReference>
<keyword evidence="11" id="KW-1185">Reference proteome</keyword>
<sequence>MNVAEILANTLSPEQQIRQDATAKLEVAATENFAGYTVALVQELVNEQNPSHVRTAAGIALKNTMTAKDLQRQEEMAKQWMDIEAATKQQVKQATLQTLASSDLRAGTAAAQVVAAIAGIELPLQEWGDLIKSLLSFMETDNTNLKQSTLQAIGFVCETIDPEILATQANEILTAVVQGARKEEPSQEVRLAAVSALYNSLEFVRENFENEGERNYIMQVVCEATQSPDVNVQAAAFECLVKIMQLYYDKMPLYMEKALFGLTVHGMKHEEEKVALQAVEFWSTVCDEEIDIALYVADAIEFQQTPDRVSHQFARMALPQILPVLLHLLTKQDEDADEDEWNVSMAAATCVSLLAQCVEDAIVPPVIPFVEGNIRNEDWHHREAAVMAFGSILEGPEPAVLAPLVTQALPVLIEMVKDPVVQVKDTAAWTLGRISDCLISCIQLDVHLQAMVAALIGGLGDSPRIVSNCCWSLMNLSEQLGSDADADSYALSPFFNDAIGALLKFTEQNINEANSRASAYEAMATLSTTCAKDCMPAVSELAVTILGRLEYTLEHQSQLVGQDERLQHAELQSNLCSVLTAIVRRAGREFAPLADRLMTALLQLISTAGKQSTVVEDAFICVGALITALEGDFGRYLESFNPMLQTALQNHEEYQLCSIAVGLIGDICRSLGEQALPFCDGYMTLLINNLQSSVLHRDVKPTILSCFGDVGLAIGVKFELYLNPVMTLLQQACTVATADTHNSLDLMDYNCSLQEGILEAFIGIVQGFKGTDQAQVLLPFVKEMVSFANIVCTNEDRTDAVTRGVVGLIGDLAETFPAGQLKEELSRDWITTVIKQARAQRASSTSNSTREVARWAREMVKRATR</sequence>
<evidence type="ECO:0000256" key="3">
    <source>
        <dbReference type="ARBA" id="ARBA00022448"/>
    </source>
</evidence>
<evidence type="ECO:0000256" key="2">
    <source>
        <dbReference type="ARBA" id="ARBA00010907"/>
    </source>
</evidence>
<evidence type="ECO:0000256" key="8">
    <source>
        <dbReference type="ARBA" id="ARBA00083566"/>
    </source>
</evidence>
<dbReference type="EMBL" id="JANBQB010000390">
    <property type="protein sequence ID" value="KAJ1976912.1"/>
    <property type="molecule type" value="Genomic_DNA"/>
</dbReference>
<comment type="caution">
    <text evidence="10">The sequence shown here is derived from an EMBL/GenBank/DDBJ whole genome shotgun (WGS) entry which is preliminary data.</text>
</comment>
<feature type="domain" description="Importin N-terminal" evidence="9">
    <location>
        <begin position="21"/>
        <end position="101"/>
    </location>
</feature>
<comment type="subcellular location">
    <subcellularLocation>
        <location evidence="1">Cytoplasm</location>
    </subcellularLocation>
</comment>
<dbReference type="GO" id="GO:0005737">
    <property type="term" value="C:cytoplasm"/>
    <property type="evidence" value="ECO:0007669"/>
    <property type="project" value="UniProtKB-SubCell"/>
</dbReference>
<dbReference type="GO" id="GO:0006606">
    <property type="term" value="P:protein import into nucleus"/>
    <property type="evidence" value="ECO:0007669"/>
    <property type="project" value="InterPro"/>
</dbReference>
<keyword evidence="6" id="KW-0653">Protein transport</keyword>
<dbReference type="InterPro" id="IPR016024">
    <property type="entry name" value="ARM-type_fold"/>
</dbReference>
<keyword evidence="4" id="KW-0963">Cytoplasm</keyword>
<dbReference type="OrthoDB" id="10263328at2759"/>
<dbReference type="Proteomes" id="UP001151582">
    <property type="component" value="Unassembled WGS sequence"/>
</dbReference>
<dbReference type="InterPro" id="IPR040122">
    <property type="entry name" value="Importin_beta"/>
</dbReference>
<keyword evidence="5" id="KW-0677">Repeat</keyword>
<evidence type="ECO:0000256" key="6">
    <source>
        <dbReference type="ARBA" id="ARBA00022927"/>
    </source>
</evidence>
<dbReference type="GO" id="GO:0031267">
    <property type="term" value="F:small GTPase binding"/>
    <property type="evidence" value="ECO:0007669"/>
    <property type="project" value="InterPro"/>
</dbReference>
<dbReference type="Gene3D" id="1.25.10.10">
    <property type="entry name" value="Leucine-rich Repeat Variant"/>
    <property type="match status" value="1"/>
</dbReference>
<dbReference type="InterPro" id="IPR001494">
    <property type="entry name" value="Importin-beta_N"/>
</dbReference>
<dbReference type="FunFam" id="1.25.10.10:FF:000027">
    <property type="entry name" value="Importin subunit beta-1"/>
    <property type="match status" value="1"/>
</dbReference>
<keyword evidence="3" id="KW-0813">Transport</keyword>
<gene>
    <name evidence="10" type="primary">kap95</name>
    <name evidence="10" type="ORF">H4R34_003799</name>
</gene>
<dbReference type="InterPro" id="IPR058584">
    <property type="entry name" value="IMB1_TNPO1-like_TPR"/>
</dbReference>
<proteinExistence type="inferred from homology"/>
<reference evidence="10" key="1">
    <citation type="submission" date="2022-07" db="EMBL/GenBank/DDBJ databases">
        <title>Phylogenomic reconstructions and comparative analyses of Kickxellomycotina fungi.</title>
        <authorList>
            <person name="Reynolds N.K."/>
            <person name="Stajich J.E."/>
            <person name="Barry K."/>
            <person name="Grigoriev I.V."/>
            <person name="Crous P."/>
            <person name="Smith M.E."/>
        </authorList>
    </citation>
    <scope>NUCLEOTIDE SEQUENCE</scope>
    <source>
        <strain evidence="10">RSA 567</strain>
    </source>
</reference>
<evidence type="ECO:0000256" key="5">
    <source>
        <dbReference type="ARBA" id="ARBA00022737"/>
    </source>
</evidence>
<dbReference type="SUPFAM" id="SSF48371">
    <property type="entry name" value="ARM repeat"/>
    <property type="match status" value="1"/>
</dbReference>
<evidence type="ECO:0000256" key="1">
    <source>
        <dbReference type="ARBA" id="ARBA00004496"/>
    </source>
</evidence>
<dbReference type="Pfam" id="PF25574">
    <property type="entry name" value="TPR_IMB1"/>
    <property type="match status" value="1"/>
</dbReference>
<accession>A0A9W8ECT7</accession>
<dbReference type="InterPro" id="IPR011989">
    <property type="entry name" value="ARM-like"/>
</dbReference>
<protein>
    <recommendedName>
        <fullName evidence="7">Importin-95</fullName>
    </recommendedName>
    <alternativeName>
        <fullName evidence="8">Karyopherin-95</fullName>
    </alternativeName>
</protein>
<evidence type="ECO:0000313" key="11">
    <source>
        <dbReference type="Proteomes" id="UP001151582"/>
    </source>
</evidence>
<name>A0A9W8ECT7_9FUNG</name>
<evidence type="ECO:0000256" key="4">
    <source>
        <dbReference type="ARBA" id="ARBA00022490"/>
    </source>
</evidence>
<comment type="similarity">
    <text evidence="2">Belongs to the importin beta family. Importin beta-1 subfamily.</text>
</comment>
<dbReference type="PROSITE" id="PS50166">
    <property type="entry name" value="IMPORTIN_B_NT"/>
    <property type="match status" value="1"/>
</dbReference>
<dbReference type="Pfam" id="PF13513">
    <property type="entry name" value="HEAT_EZ"/>
    <property type="match status" value="1"/>
</dbReference>
<organism evidence="10 11">
    <name type="scientific">Dimargaris verticillata</name>
    <dbReference type="NCBI Taxonomy" id="2761393"/>
    <lineage>
        <taxon>Eukaryota</taxon>
        <taxon>Fungi</taxon>
        <taxon>Fungi incertae sedis</taxon>
        <taxon>Zoopagomycota</taxon>
        <taxon>Kickxellomycotina</taxon>
        <taxon>Dimargaritomycetes</taxon>
        <taxon>Dimargaritales</taxon>
        <taxon>Dimargaritaceae</taxon>
        <taxon>Dimargaris</taxon>
    </lineage>
</organism>
<dbReference type="AlphaFoldDB" id="A0A9W8ECT7"/>
<evidence type="ECO:0000313" key="10">
    <source>
        <dbReference type="EMBL" id="KAJ1976912.1"/>
    </source>
</evidence>
<evidence type="ECO:0000256" key="7">
    <source>
        <dbReference type="ARBA" id="ARBA00079884"/>
    </source>
</evidence>